<proteinExistence type="predicted"/>
<organism evidence="4 5">
    <name type="scientific">Haliscomenobacter hydrossis (strain ATCC 27775 / DSM 1100 / LMG 10767 / O)</name>
    <dbReference type="NCBI Taxonomy" id="760192"/>
    <lineage>
        <taxon>Bacteria</taxon>
        <taxon>Pseudomonadati</taxon>
        <taxon>Bacteroidota</taxon>
        <taxon>Saprospiria</taxon>
        <taxon>Saprospirales</taxon>
        <taxon>Haliscomenobacteraceae</taxon>
        <taxon>Haliscomenobacter</taxon>
    </lineage>
</organism>
<dbReference type="eggNOG" id="COG5343">
    <property type="taxonomic scope" value="Bacteria"/>
</dbReference>
<dbReference type="STRING" id="760192.Halhy_4550"/>
<keyword evidence="2" id="KW-0472">Membrane</keyword>
<keyword evidence="5" id="KW-1185">Reference proteome</keyword>
<dbReference type="GO" id="GO:0006417">
    <property type="term" value="P:regulation of translation"/>
    <property type="evidence" value="ECO:0007669"/>
    <property type="project" value="TreeGrafter"/>
</dbReference>
<dbReference type="PANTHER" id="PTHR37461:SF1">
    <property type="entry name" value="ANTI-SIGMA-K FACTOR RSKA"/>
    <property type="match status" value="1"/>
</dbReference>
<dbReference type="EMBL" id="CP002691">
    <property type="protein sequence ID" value="AEE52390.1"/>
    <property type="molecule type" value="Genomic_DNA"/>
</dbReference>
<dbReference type="Proteomes" id="UP000008461">
    <property type="component" value="Chromosome"/>
</dbReference>
<evidence type="ECO:0000259" key="3">
    <source>
        <dbReference type="Pfam" id="PF10099"/>
    </source>
</evidence>
<evidence type="ECO:0000256" key="2">
    <source>
        <dbReference type="SAM" id="Phobius"/>
    </source>
</evidence>
<dbReference type="KEGG" id="hhy:Halhy_4550"/>
<evidence type="ECO:0000256" key="1">
    <source>
        <dbReference type="SAM" id="Coils"/>
    </source>
</evidence>
<sequence>MDKETFLASGLLEQHVLGLTDPNEEQVVAQYLERYPELREEVEDMRKAIEQYALQHAIPPPPGIKGKLLQEIDQKSAPPSSQTAATHGRITWLNIGVIGALALLCGLTALRMRSLQAENHTLQGQLITCESREKIIAFLRDPQTTPVMLEGTANAPQAAALVYWNEAKHEAMINPFSLKPLSAEEQYQIWADVDGKMVSVGLISENLEKYQELKYLPNASSLNITIEPQGGSAEPTVSRLVANHSI</sequence>
<reference key="2">
    <citation type="submission" date="2011-04" db="EMBL/GenBank/DDBJ databases">
        <title>Complete sequence of chromosome of Haliscomenobacter hydrossis DSM 1100.</title>
        <authorList>
            <consortium name="US DOE Joint Genome Institute (JGI-PGF)"/>
            <person name="Lucas S."/>
            <person name="Han J."/>
            <person name="Lapidus A."/>
            <person name="Bruce D."/>
            <person name="Goodwin L."/>
            <person name="Pitluck S."/>
            <person name="Peters L."/>
            <person name="Kyrpides N."/>
            <person name="Mavromatis K."/>
            <person name="Ivanova N."/>
            <person name="Ovchinnikova G."/>
            <person name="Pagani I."/>
            <person name="Daligault H."/>
            <person name="Detter J.C."/>
            <person name="Han C."/>
            <person name="Land M."/>
            <person name="Hauser L."/>
            <person name="Markowitz V."/>
            <person name="Cheng J.-F."/>
            <person name="Hugenholtz P."/>
            <person name="Woyke T."/>
            <person name="Wu D."/>
            <person name="Verbarg S."/>
            <person name="Frueling A."/>
            <person name="Brambilla E."/>
            <person name="Klenk H.-P."/>
            <person name="Eisen J.A."/>
        </authorList>
    </citation>
    <scope>NUCLEOTIDE SEQUENCE</scope>
    <source>
        <strain>DSM 1100</strain>
    </source>
</reference>
<keyword evidence="2" id="KW-1133">Transmembrane helix</keyword>
<dbReference type="RefSeq" id="WP_013766928.1">
    <property type="nucleotide sequence ID" value="NC_015510.1"/>
</dbReference>
<dbReference type="HOGENOM" id="CLU_075802_2_0_10"/>
<gene>
    <name evidence="4" type="ordered locus">Halhy_4550</name>
</gene>
<feature type="coiled-coil region" evidence="1">
    <location>
        <begin position="28"/>
        <end position="55"/>
    </location>
</feature>
<feature type="domain" description="Anti-sigma K factor RskA C-terminal" evidence="3">
    <location>
        <begin position="108"/>
        <end position="236"/>
    </location>
</feature>
<accession>F4KTH6</accession>
<feature type="transmembrane region" description="Helical" evidence="2">
    <location>
        <begin position="90"/>
        <end position="110"/>
    </location>
</feature>
<name>F4KTH6_HALH1</name>
<evidence type="ECO:0000313" key="5">
    <source>
        <dbReference type="Proteomes" id="UP000008461"/>
    </source>
</evidence>
<dbReference type="OrthoDB" id="1420916at2"/>
<keyword evidence="1" id="KW-0175">Coiled coil</keyword>
<evidence type="ECO:0000313" key="4">
    <source>
        <dbReference type="EMBL" id="AEE52390.1"/>
    </source>
</evidence>
<dbReference type="GO" id="GO:0016989">
    <property type="term" value="F:sigma factor antagonist activity"/>
    <property type="evidence" value="ECO:0007669"/>
    <property type="project" value="TreeGrafter"/>
</dbReference>
<dbReference type="AlphaFoldDB" id="F4KTH6"/>
<dbReference type="InterPro" id="IPR051474">
    <property type="entry name" value="Anti-sigma-K/W_factor"/>
</dbReference>
<reference evidence="4 5" key="1">
    <citation type="journal article" date="2011" name="Stand. Genomic Sci.">
        <title>Complete genome sequence of Haliscomenobacter hydrossis type strain (O).</title>
        <authorList>
            <consortium name="US DOE Joint Genome Institute (JGI-PGF)"/>
            <person name="Daligault H."/>
            <person name="Lapidus A."/>
            <person name="Zeytun A."/>
            <person name="Nolan M."/>
            <person name="Lucas S."/>
            <person name="Del Rio T.G."/>
            <person name="Tice H."/>
            <person name="Cheng J.F."/>
            <person name="Tapia R."/>
            <person name="Han C."/>
            <person name="Goodwin L."/>
            <person name="Pitluck S."/>
            <person name="Liolios K."/>
            <person name="Pagani I."/>
            <person name="Ivanova N."/>
            <person name="Huntemann M."/>
            <person name="Mavromatis K."/>
            <person name="Mikhailova N."/>
            <person name="Pati A."/>
            <person name="Chen A."/>
            <person name="Palaniappan K."/>
            <person name="Land M."/>
            <person name="Hauser L."/>
            <person name="Brambilla E.M."/>
            <person name="Rohde M."/>
            <person name="Verbarg S."/>
            <person name="Goker M."/>
            <person name="Bristow J."/>
            <person name="Eisen J.A."/>
            <person name="Markowitz V."/>
            <person name="Hugenholtz P."/>
            <person name="Kyrpides N.C."/>
            <person name="Klenk H.P."/>
            <person name="Woyke T."/>
        </authorList>
    </citation>
    <scope>NUCLEOTIDE SEQUENCE [LARGE SCALE GENOMIC DNA]</scope>
    <source>
        <strain evidence="5">ATCC 27775 / DSM 1100 / LMG 10767 / O</strain>
    </source>
</reference>
<dbReference type="InterPro" id="IPR018764">
    <property type="entry name" value="RskA_C"/>
</dbReference>
<dbReference type="GO" id="GO:0005886">
    <property type="term" value="C:plasma membrane"/>
    <property type="evidence" value="ECO:0007669"/>
    <property type="project" value="InterPro"/>
</dbReference>
<protein>
    <submittedName>
        <fullName evidence="4">Anti-sigma-K factor RskA</fullName>
    </submittedName>
</protein>
<keyword evidence="2" id="KW-0812">Transmembrane</keyword>
<dbReference type="Pfam" id="PF10099">
    <property type="entry name" value="RskA_C"/>
    <property type="match status" value="1"/>
</dbReference>
<dbReference type="PANTHER" id="PTHR37461">
    <property type="entry name" value="ANTI-SIGMA-K FACTOR RSKA"/>
    <property type="match status" value="1"/>
</dbReference>